<accession>A0ABY8P200</accession>
<dbReference type="Gene3D" id="3.30.2440.10">
    <property type="entry name" value="Secreted effector protein SifA"/>
    <property type="match status" value="1"/>
</dbReference>
<organism evidence="1 2">
    <name type="scientific">Arsenophonus apicola</name>
    <dbReference type="NCBI Taxonomy" id="2879119"/>
    <lineage>
        <taxon>Bacteria</taxon>
        <taxon>Pseudomonadati</taxon>
        <taxon>Pseudomonadota</taxon>
        <taxon>Gammaproteobacteria</taxon>
        <taxon>Enterobacterales</taxon>
        <taxon>Morganellaceae</taxon>
        <taxon>Arsenophonus</taxon>
    </lineage>
</organism>
<keyword evidence="2" id="KW-1185">Reference proteome</keyword>
<dbReference type="Proteomes" id="UP001231859">
    <property type="component" value="Chromosome"/>
</dbReference>
<protein>
    <submittedName>
        <fullName evidence="1">Uncharacterized protein</fullName>
    </submittedName>
</protein>
<dbReference type="EMBL" id="CP123759">
    <property type="protein sequence ID" value="WGO83536.1"/>
    <property type="molecule type" value="Genomic_DNA"/>
</dbReference>
<sequence length="450" mass="51703">MAISFPSTTTPLTISDNKFHQILGANSLNEATKINNVSDFIDSIIDWFKGGVKRQKIEQLFETIQDVKNCAVSNPESNRLEKFIELRKMALPKYHNQFKLEITRKDANEDWGYQLKVGDFTLYKCDKVFEKTKSIDERDQLANFHVKNISMKLEEALSVENPDIKQLLNFTIRYTAGSEKEQNSLREKLDDSAYSKDNYLGIKNSNKSNELIAAFKNDKQLVFSIRTGELENNFLKNTLANKEYNNLREMFFNQYTSISDPLFIDILQQTKADVYDVITQDNAYLSEQERAIVNEKLSAIKIGDQTLAELWALPLNQPGEYIDDDLNPAAINYFLNNKAASVKFYNLELNADNSAFEFDEPELQFDDAEFEFNKPEVKFGDFGSQSDDLASDFDEIMADKPLFEELPSDLNTTRIDSGYGSDAESIYEYEGLLAKDYRTNKKQYSFTSVK</sequence>
<dbReference type="RefSeq" id="WP_280938246.1">
    <property type="nucleotide sequence ID" value="NZ_CP123759.1"/>
</dbReference>
<evidence type="ECO:0000313" key="1">
    <source>
        <dbReference type="EMBL" id="WGO83536.1"/>
    </source>
</evidence>
<reference evidence="1 2" key="1">
    <citation type="submission" date="2023-04" db="EMBL/GenBank/DDBJ databases">
        <title>Genome dynamics across the evolutionary transition to endosymbiosis.</title>
        <authorList>
            <person name="Siozios S."/>
            <person name="Nadal-Jimenez P."/>
            <person name="Azagi T."/>
            <person name="Sprong H."/>
            <person name="Frost C.L."/>
            <person name="Parratt S.R."/>
            <person name="Taylor G."/>
            <person name="Brettell L."/>
            <person name="Lew K.C."/>
            <person name="Croft L."/>
            <person name="King K.C."/>
            <person name="Brockhurst M.A."/>
            <person name="Hypsa V."/>
            <person name="Novakova E."/>
            <person name="Darby A.C."/>
            <person name="Hurst G.D.D."/>
        </authorList>
    </citation>
    <scope>NUCLEOTIDE SEQUENCE [LARGE SCALE GENOMIC DNA]</scope>
    <source>
        <strain evidence="2">aApi_AU</strain>
    </source>
</reference>
<evidence type="ECO:0000313" key="2">
    <source>
        <dbReference type="Proteomes" id="UP001231859"/>
    </source>
</evidence>
<proteinExistence type="predicted"/>
<gene>
    <name evidence="1" type="ORF">QG404_14655</name>
</gene>
<name>A0ABY8P200_9GAMM</name>